<evidence type="ECO:0000313" key="16">
    <source>
        <dbReference type="EMBL" id="MBB5022443.1"/>
    </source>
</evidence>
<keyword evidence="8" id="KW-0479">Metal-binding</keyword>
<dbReference type="EC" id="2.7.9.2" evidence="5"/>
<dbReference type="InterPro" id="IPR006319">
    <property type="entry name" value="PEP_synth"/>
</dbReference>
<comment type="catalytic activity">
    <reaction evidence="14">
        <text>pyruvate + ATP + H2O = phosphoenolpyruvate + AMP + phosphate + 2 H(+)</text>
        <dbReference type="Rhea" id="RHEA:11364"/>
        <dbReference type="ChEBI" id="CHEBI:15361"/>
        <dbReference type="ChEBI" id="CHEBI:15377"/>
        <dbReference type="ChEBI" id="CHEBI:15378"/>
        <dbReference type="ChEBI" id="CHEBI:30616"/>
        <dbReference type="ChEBI" id="CHEBI:43474"/>
        <dbReference type="ChEBI" id="CHEBI:58702"/>
        <dbReference type="ChEBI" id="CHEBI:456215"/>
        <dbReference type="EC" id="2.7.9.2"/>
    </reaction>
</comment>
<dbReference type="Pfam" id="PF01326">
    <property type="entry name" value="PPDK_N"/>
    <property type="match status" value="1"/>
</dbReference>
<evidence type="ECO:0000256" key="14">
    <source>
        <dbReference type="ARBA" id="ARBA00047700"/>
    </source>
</evidence>
<dbReference type="SUPFAM" id="SSF56059">
    <property type="entry name" value="Glutathione synthetase ATP-binding domain-like"/>
    <property type="match status" value="1"/>
</dbReference>
<evidence type="ECO:0000256" key="1">
    <source>
        <dbReference type="ARBA" id="ARBA00001946"/>
    </source>
</evidence>
<keyword evidence="9" id="KW-0547">Nucleotide-binding</keyword>
<evidence type="ECO:0000259" key="15">
    <source>
        <dbReference type="Pfam" id="PF01326"/>
    </source>
</evidence>
<dbReference type="PANTHER" id="PTHR43030">
    <property type="entry name" value="PHOSPHOENOLPYRUVATE SYNTHASE"/>
    <property type="match status" value="1"/>
</dbReference>
<organism evidence="16 17">
    <name type="scientific">Desulfurispira natronophila</name>
    <dbReference type="NCBI Taxonomy" id="682562"/>
    <lineage>
        <taxon>Bacteria</taxon>
        <taxon>Pseudomonadati</taxon>
        <taxon>Chrysiogenota</taxon>
        <taxon>Chrysiogenia</taxon>
        <taxon>Chrysiogenales</taxon>
        <taxon>Chrysiogenaceae</taxon>
        <taxon>Desulfurispira</taxon>
    </lineage>
</organism>
<dbReference type="GO" id="GO:0005524">
    <property type="term" value="F:ATP binding"/>
    <property type="evidence" value="ECO:0007669"/>
    <property type="project" value="UniProtKB-KW"/>
</dbReference>
<dbReference type="PANTHER" id="PTHR43030:SF1">
    <property type="entry name" value="PHOSPHOENOLPYRUVATE SYNTHASE"/>
    <property type="match status" value="1"/>
</dbReference>
<evidence type="ECO:0000256" key="13">
    <source>
        <dbReference type="ARBA" id="ARBA00033470"/>
    </source>
</evidence>
<dbReference type="AlphaFoldDB" id="A0A7W8DHM3"/>
<keyword evidence="10" id="KW-0418">Kinase</keyword>
<dbReference type="RefSeq" id="WP_183732962.1">
    <property type="nucleotide sequence ID" value="NZ_JACHID010000011.1"/>
</dbReference>
<evidence type="ECO:0000256" key="7">
    <source>
        <dbReference type="ARBA" id="ARBA00022679"/>
    </source>
</evidence>
<comment type="caution">
    <text evidence="16">The sequence shown here is derived from an EMBL/GenBank/DDBJ whole genome shotgun (WGS) entry which is preliminary data.</text>
</comment>
<dbReference type="EMBL" id="JACHID010000011">
    <property type="protein sequence ID" value="MBB5022443.1"/>
    <property type="molecule type" value="Genomic_DNA"/>
</dbReference>
<name>A0A7W8DHM3_9BACT</name>
<evidence type="ECO:0000256" key="11">
    <source>
        <dbReference type="ARBA" id="ARBA00022840"/>
    </source>
</evidence>
<gene>
    <name evidence="16" type="ORF">HNR37_001780</name>
</gene>
<evidence type="ECO:0000256" key="3">
    <source>
        <dbReference type="ARBA" id="ARBA00004742"/>
    </source>
</evidence>
<comment type="similarity">
    <text evidence="4">Belongs to the PEP-utilizing enzyme family.</text>
</comment>
<evidence type="ECO:0000256" key="4">
    <source>
        <dbReference type="ARBA" id="ARBA00007837"/>
    </source>
</evidence>
<dbReference type="Gene3D" id="3.30.1490.20">
    <property type="entry name" value="ATP-grasp fold, A domain"/>
    <property type="match status" value="1"/>
</dbReference>
<evidence type="ECO:0000256" key="12">
    <source>
        <dbReference type="ARBA" id="ARBA00022842"/>
    </source>
</evidence>
<comment type="function">
    <text evidence="2">Catalyzes the phosphorylation of pyruvate to phosphoenolpyruvate.</text>
</comment>
<dbReference type="InterPro" id="IPR013815">
    <property type="entry name" value="ATP_grasp_subdomain_1"/>
</dbReference>
<reference evidence="16 17" key="1">
    <citation type="submission" date="2020-08" db="EMBL/GenBank/DDBJ databases">
        <title>Genomic Encyclopedia of Type Strains, Phase IV (KMG-IV): sequencing the most valuable type-strain genomes for metagenomic binning, comparative biology and taxonomic classification.</title>
        <authorList>
            <person name="Goeker M."/>
        </authorList>
    </citation>
    <scope>NUCLEOTIDE SEQUENCE [LARGE SCALE GENOMIC DNA]</scope>
    <source>
        <strain evidence="16 17">DSM 22071</strain>
    </source>
</reference>
<evidence type="ECO:0000256" key="8">
    <source>
        <dbReference type="ARBA" id="ARBA00022723"/>
    </source>
</evidence>
<keyword evidence="7" id="KW-0808">Transferase</keyword>
<protein>
    <recommendedName>
        <fullName evidence="6">Phosphoenolpyruvate synthase</fullName>
        <ecNumber evidence="5">2.7.9.2</ecNumber>
    </recommendedName>
    <alternativeName>
        <fullName evidence="13">Pyruvate, water dikinase</fullName>
    </alternativeName>
</protein>
<comment type="cofactor">
    <cofactor evidence="1">
        <name>Mg(2+)</name>
        <dbReference type="ChEBI" id="CHEBI:18420"/>
    </cofactor>
</comment>
<proteinExistence type="inferred from homology"/>
<dbReference type="GO" id="GO:0008986">
    <property type="term" value="F:pyruvate, water dikinase activity"/>
    <property type="evidence" value="ECO:0007669"/>
    <property type="project" value="UniProtKB-EC"/>
</dbReference>
<sequence>MNYAQRERISTGLDGLDTILDHLRLGDNVVWKIDSLQSYQRFVKPYVEESLRRGRDVVYMRFGGHEPMLSAADGVEVVELDPRLGFEPFASEVHRVLSARGRGVMYVFDCLSDLISAWATDYMVGNFFQITCPYLLSLDTVAYFAVRNQTHSLDTMQRIRRTTQVFLNLYLHEHNYYVHPLKVWHRHSPTMFLPHKEEGENFVPMARSYETTALMSSVLPEASSDASRHLDHWQLLFLEAEEIASSSHDEETRLEMVRHLCRHIMGKDPRLLELAHYYFSLEDLLNIKRRMIGTGFIGGKSVGMLLSRQVLMREDSEFWQDTLEPHDSFFIGSNLYYWYLVHNDCWSLFMEHKQHEDHNSPAAQELRSRILHGKFPTVIRQEFENMLEYFGQYPIIVRSSSLLEDGFGNAFAGKYDSFFLANQEISPEERLEHLEDIVRKIYISTIGGDALVYRRQRGLVEQDEQMALLVQRVIGSYRGHYYLPDAAGVGISYNTFVWDSGMDPHAGMLRLVVGLGTRAVDRSEGDYARLAALDHPTKKPYLDGDETRRFAQKDVDVLDLHANELTTVSLHMLAQEHLGDVMPRLALRERMQTTNRGRLSRSYVNWIATFDPLFKNSDFAQRMQKAMQTLEKVYDYPVDIEFTVNFRPDGQYFLNIVQCRPLQTRKFGKRIDIPENIPEDRIFIRQQGNFVGGNIGVTIKRVIIVYPEGYHDLSLGQKHEVAKIIGQINTATDRAETPTLLLGPGRWGTTTPALGVPVNFAEINHMTAIAEVGWSRGGFIPELSFGTHFFQDLVESGIFFIATFPERKETTFQNQWIDEYPNNLEFFCESTEQYEDVVKVVDLEEPLHLISDVVSQQLLCFREPQTNRY</sequence>
<dbReference type="Proteomes" id="UP000528322">
    <property type="component" value="Unassembled WGS sequence"/>
</dbReference>
<evidence type="ECO:0000313" key="17">
    <source>
        <dbReference type="Proteomes" id="UP000528322"/>
    </source>
</evidence>
<keyword evidence="17" id="KW-1185">Reference proteome</keyword>
<comment type="pathway">
    <text evidence="3">Carbohydrate biosynthesis; gluconeogenesis.</text>
</comment>
<dbReference type="GO" id="GO:0046872">
    <property type="term" value="F:metal ion binding"/>
    <property type="evidence" value="ECO:0007669"/>
    <property type="project" value="UniProtKB-KW"/>
</dbReference>
<evidence type="ECO:0000256" key="10">
    <source>
        <dbReference type="ARBA" id="ARBA00022777"/>
    </source>
</evidence>
<keyword evidence="12" id="KW-0460">Magnesium</keyword>
<evidence type="ECO:0000256" key="5">
    <source>
        <dbReference type="ARBA" id="ARBA00011996"/>
    </source>
</evidence>
<accession>A0A7W8DHM3</accession>
<evidence type="ECO:0000256" key="6">
    <source>
        <dbReference type="ARBA" id="ARBA00021623"/>
    </source>
</evidence>
<evidence type="ECO:0000256" key="2">
    <source>
        <dbReference type="ARBA" id="ARBA00002988"/>
    </source>
</evidence>
<keyword evidence="11" id="KW-0067">ATP-binding</keyword>
<evidence type="ECO:0000256" key="9">
    <source>
        <dbReference type="ARBA" id="ARBA00022741"/>
    </source>
</evidence>
<dbReference type="InterPro" id="IPR002192">
    <property type="entry name" value="PPDK_AMP/ATP-bd"/>
</dbReference>
<feature type="domain" description="Pyruvate phosphate dikinase AMP/ATP-binding" evidence="15">
    <location>
        <begin position="297"/>
        <end position="676"/>
    </location>
</feature>